<dbReference type="Proteomes" id="UP000516437">
    <property type="component" value="Chromosome 4"/>
</dbReference>
<reference evidence="2 3" key="1">
    <citation type="journal article" date="2019" name="Plant Biotechnol. J.">
        <title>The red bayberry genome and genetic basis of sex determination.</title>
        <authorList>
            <person name="Jia H.M."/>
            <person name="Jia H.J."/>
            <person name="Cai Q.L."/>
            <person name="Wang Y."/>
            <person name="Zhao H.B."/>
            <person name="Yang W.F."/>
            <person name="Wang G.Y."/>
            <person name="Li Y.H."/>
            <person name="Zhan D.L."/>
            <person name="Shen Y.T."/>
            <person name="Niu Q.F."/>
            <person name="Chang L."/>
            <person name="Qiu J."/>
            <person name="Zhao L."/>
            <person name="Xie H.B."/>
            <person name="Fu W.Y."/>
            <person name="Jin J."/>
            <person name="Li X.W."/>
            <person name="Jiao Y."/>
            <person name="Zhou C.C."/>
            <person name="Tu T."/>
            <person name="Chai C.Y."/>
            <person name="Gao J.L."/>
            <person name="Fan L.J."/>
            <person name="van de Weg E."/>
            <person name="Wang J.Y."/>
            <person name="Gao Z.S."/>
        </authorList>
    </citation>
    <scope>NUCLEOTIDE SEQUENCE [LARGE SCALE GENOMIC DNA]</scope>
    <source>
        <tissue evidence="2">Leaves</tissue>
    </source>
</reference>
<gene>
    <name evidence="2" type="ORF">CJ030_MR4G010565</name>
</gene>
<evidence type="ECO:0000313" key="2">
    <source>
        <dbReference type="EMBL" id="KAB1215424.1"/>
    </source>
</evidence>
<dbReference type="EMBL" id="RXIC02000022">
    <property type="protein sequence ID" value="KAB1215424.1"/>
    <property type="molecule type" value="Genomic_DNA"/>
</dbReference>
<proteinExistence type="predicted"/>
<evidence type="ECO:0000313" key="3">
    <source>
        <dbReference type="Proteomes" id="UP000516437"/>
    </source>
</evidence>
<name>A0A6A1VR79_9ROSI</name>
<evidence type="ECO:0000256" key="1">
    <source>
        <dbReference type="SAM" id="MobiDB-lite"/>
    </source>
</evidence>
<feature type="region of interest" description="Disordered" evidence="1">
    <location>
        <begin position="59"/>
        <end position="80"/>
    </location>
</feature>
<dbReference type="AlphaFoldDB" id="A0A6A1VR79"/>
<comment type="caution">
    <text evidence="2">The sequence shown here is derived from an EMBL/GenBank/DDBJ whole genome shotgun (WGS) entry which is preliminary data.</text>
</comment>
<accession>A0A6A1VR79</accession>
<organism evidence="2 3">
    <name type="scientific">Morella rubra</name>
    <name type="common">Chinese bayberry</name>
    <dbReference type="NCBI Taxonomy" id="262757"/>
    <lineage>
        <taxon>Eukaryota</taxon>
        <taxon>Viridiplantae</taxon>
        <taxon>Streptophyta</taxon>
        <taxon>Embryophyta</taxon>
        <taxon>Tracheophyta</taxon>
        <taxon>Spermatophyta</taxon>
        <taxon>Magnoliopsida</taxon>
        <taxon>eudicotyledons</taxon>
        <taxon>Gunneridae</taxon>
        <taxon>Pentapetalae</taxon>
        <taxon>rosids</taxon>
        <taxon>fabids</taxon>
        <taxon>Fagales</taxon>
        <taxon>Myricaceae</taxon>
        <taxon>Morella</taxon>
    </lineage>
</organism>
<protein>
    <submittedName>
        <fullName evidence="2">Uncharacterized protein</fullName>
    </submittedName>
</protein>
<sequence length="80" mass="8914">MTDLKEMVGATILLTHQFCVGLETRLTDMESRMAGLQPFLIATPGTLRKMLRRLSAIEDQMGKISEHPGDRSTEPDSSHD</sequence>
<feature type="compositionally biased region" description="Basic and acidic residues" evidence="1">
    <location>
        <begin position="60"/>
        <end position="80"/>
    </location>
</feature>
<keyword evidence="3" id="KW-1185">Reference proteome</keyword>